<name>A0A183D1X3_9BILA</name>
<feature type="signal peptide" evidence="1">
    <location>
        <begin position="1"/>
        <end position="21"/>
    </location>
</feature>
<gene>
    <name evidence="2" type="ORF">GPUH_LOCUS2714</name>
</gene>
<protein>
    <submittedName>
        <fullName evidence="2 4">Uncharacterized protein</fullName>
    </submittedName>
</protein>
<dbReference type="EMBL" id="UYRT01004255">
    <property type="protein sequence ID" value="VDK36007.1"/>
    <property type="molecule type" value="Genomic_DNA"/>
</dbReference>
<evidence type="ECO:0000313" key="2">
    <source>
        <dbReference type="EMBL" id="VDK36007.1"/>
    </source>
</evidence>
<dbReference type="Proteomes" id="UP000271098">
    <property type="component" value="Unassembled WGS sequence"/>
</dbReference>
<evidence type="ECO:0000256" key="1">
    <source>
        <dbReference type="SAM" id="SignalP"/>
    </source>
</evidence>
<proteinExistence type="predicted"/>
<reference evidence="4" key="1">
    <citation type="submission" date="2016-06" db="UniProtKB">
        <authorList>
            <consortium name="WormBaseParasite"/>
        </authorList>
    </citation>
    <scope>IDENTIFICATION</scope>
</reference>
<feature type="chain" id="PRO_5043138547" evidence="1">
    <location>
        <begin position="22"/>
        <end position="84"/>
    </location>
</feature>
<keyword evidence="3" id="KW-1185">Reference proteome</keyword>
<sequence length="84" mass="9010">MCFLWKNAIFLLLLLIYSVSGDEENGGRSVIRKKRQFFGGGSFGALSVGPFFNIGWGRFGGGGLGWGGPWGYGGWGGPWGGFWG</sequence>
<accession>A0A183D1X3</accession>
<dbReference type="WBParaSite" id="GPUH_0000271901-mRNA-1">
    <property type="protein sequence ID" value="GPUH_0000271901-mRNA-1"/>
    <property type="gene ID" value="GPUH_0000271901"/>
</dbReference>
<reference evidence="2 3" key="2">
    <citation type="submission" date="2018-11" db="EMBL/GenBank/DDBJ databases">
        <authorList>
            <consortium name="Pathogen Informatics"/>
        </authorList>
    </citation>
    <scope>NUCLEOTIDE SEQUENCE [LARGE SCALE GENOMIC DNA]</scope>
</reference>
<dbReference type="AlphaFoldDB" id="A0A183D1X3"/>
<organism evidence="4">
    <name type="scientific">Gongylonema pulchrum</name>
    <dbReference type="NCBI Taxonomy" id="637853"/>
    <lineage>
        <taxon>Eukaryota</taxon>
        <taxon>Metazoa</taxon>
        <taxon>Ecdysozoa</taxon>
        <taxon>Nematoda</taxon>
        <taxon>Chromadorea</taxon>
        <taxon>Rhabditida</taxon>
        <taxon>Spirurina</taxon>
        <taxon>Spiruromorpha</taxon>
        <taxon>Spiruroidea</taxon>
        <taxon>Gongylonematidae</taxon>
        <taxon>Gongylonema</taxon>
    </lineage>
</organism>
<evidence type="ECO:0000313" key="3">
    <source>
        <dbReference type="Proteomes" id="UP000271098"/>
    </source>
</evidence>
<evidence type="ECO:0000313" key="4">
    <source>
        <dbReference type="WBParaSite" id="GPUH_0000271901-mRNA-1"/>
    </source>
</evidence>
<keyword evidence="1" id="KW-0732">Signal</keyword>